<sequence>MNKQIKHFSWKNIVDRQQIAHLLQQGKIGVMPTDTIYGLLGSAEQPRAVSKIYRVRRRPHNKPMIILINSWQQIKDLGVTITPAQKRLMVQHWPGAISFIVPCPVPSRKYLHRGQKTISLRWPANLLLQRILRITGPLVAPSANLAGLLPALDIKQAERYFGRQIDFYCSRGVIQHKISTVVDLTVKPYKIIRPGVVKKL</sequence>
<dbReference type="GO" id="GO:0005524">
    <property type="term" value="F:ATP binding"/>
    <property type="evidence" value="ECO:0007669"/>
    <property type="project" value="UniProtKB-KW"/>
</dbReference>
<dbReference type="GO" id="GO:0003725">
    <property type="term" value="F:double-stranded RNA binding"/>
    <property type="evidence" value="ECO:0007669"/>
    <property type="project" value="InterPro"/>
</dbReference>
<dbReference type="GO" id="GO:0061710">
    <property type="term" value="F:L-threonylcarbamoyladenylate synthase"/>
    <property type="evidence" value="ECO:0007669"/>
    <property type="project" value="UniProtKB-EC"/>
</dbReference>
<dbReference type="PANTHER" id="PTHR17490">
    <property type="entry name" value="SUA5"/>
    <property type="match status" value="1"/>
</dbReference>
<dbReference type="SUPFAM" id="SSF55821">
    <property type="entry name" value="YrdC/RibB"/>
    <property type="match status" value="1"/>
</dbReference>
<evidence type="ECO:0000256" key="1">
    <source>
        <dbReference type="ARBA" id="ARBA00004496"/>
    </source>
</evidence>
<evidence type="ECO:0000256" key="10">
    <source>
        <dbReference type="ARBA" id="ARBA00029774"/>
    </source>
</evidence>
<accession>A0A2M7VDI4</accession>
<keyword evidence="5" id="KW-0808">Transferase</keyword>
<name>A0A2M7VDI4_9BACT</name>
<dbReference type="Gene3D" id="3.90.870.10">
    <property type="entry name" value="DHBP synthase"/>
    <property type="match status" value="1"/>
</dbReference>
<comment type="catalytic activity">
    <reaction evidence="11">
        <text>L-threonine + hydrogencarbonate + ATP = L-threonylcarbamoyladenylate + diphosphate + H2O</text>
        <dbReference type="Rhea" id="RHEA:36407"/>
        <dbReference type="ChEBI" id="CHEBI:15377"/>
        <dbReference type="ChEBI" id="CHEBI:17544"/>
        <dbReference type="ChEBI" id="CHEBI:30616"/>
        <dbReference type="ChEBI" id="CHEBI:33019"/>
        <dbReference type="ChEBI" id="CHEBI:57926"/>
        <dbReference type="ChEBI" id="CHEBI:73682"/>
        <dbReference type="EC" id="2.7.7.87"/>
    </reaction>
</comment>
<dbReference type="AlphaFoldDB" id="A0A2M7VDI4"/>
<evidence type="ECO:0000256" key="4">
    <source>
        <dbReference type="ARBA" id="ARBA00022490"/>
    </source>
</evidence>
<keyword evidence="8" id="KW-0547">Nucleotide-binding</keyword>
<dbReference type="Proteomes" id="UP000230405">
    <property type="component" value="Unassembled WGS sequence"/>
</dbReference>
<evidence type="ECO:0000256" key="9">
    <source>
        <dbReference type="ARBA" id="ARBA00022840"/>
    </source>
</evidence>
<evidence type="ECO:0000256" key="5">
    <source>
        <dbReference type="ARBA" id="ARBA00022679"/>
    </source>
</evidence>
<gene>
    <name evidence="13" type="ORF">COX77_04475</name>
</gene>
<dbReference type="PANTHER" id="PTHR17490:SF16">
    <property type="entry name" value="THREONYLCARBAMOYL-AMP SYNTHASE"/>
    <property type="match status" value="1"/>
</dbReference>
<evidence type="ECO:0000313" key="14">
    <source>
        <dbReference type="Proteomes" id="UP000230405"/>
    </source>
</evidence>
<keyword evidence="4" id="KW-0963">Cytoplasm</keyword>
<comment type="caution">
    <text evidence="13">The sequence shown here is derived from an EMBL/GenBank/DDBJ whole genome shotgun (WGS) entry which is preliminary data.</text>
</comment>
<dbReference type="InterPro" id="IPR006070">
    <property type="entry name" value="Sua5-like_dom"/>
</dbReference>
<feature type="domain" description="YrdC-like" evidence="12">
    <location>
        <begin position="13"/>
        <end position="197"/>
    </location>
</feature>
<evidence type="ECO:0000256" key="8">
    <source>
        <dbReference type="ARBA" id="ARBA00022741"/>
    </source>
</evidence>
<dbReference type="GO" id="GO:0006450">
    <property type="term" value="P:regulation of translational fidelity"/>
    <property type="evidence" value="ECO:0007669"/>
    <property type="project" value="TreeGrafter"/>
</dbReference>
<dbReference type="EMBL" id="PFPO01000086">
    <property type="protein sequence ID" value="PIZ98454.1"/>
    <property type="molecule type" value="Genomic_DNA"/>
</dbReference>
<dbReference type="GO" id="GO:0000049">
    <property type="term" value="F:tRNA binding"/>
    <property type="evidence" value="ECO:0007669"/>
    <property type="project" value="TreeGrafter"/>
</dbReference>
<evidence type="ECO:0000256" key="2">
    <source>
        <dbReference type="ARBA" id="ARBA00007663"/>
    </source>
</evidence>
<keyword evidence="6" id="KW-0819">tRNA processing</keyword>
<dbReference type="GO" id="GO:0008033">
    <property type="term" value="P:tRNA processing"/>
    <property type="evidence" value="ECO:0007669"/>
    <property type="project" value="UniProtKB-KW"/>
</dbReference>
<dbReference type="InterPro" id="IPR017945">
    <property type="entry name" value="DHBP_synth_RibB-like_a/b_dom"/>
</dbReference>
<dbReference type="InterPro" id="IPR050156">
    <property type="entry name" value="TC-AMP_synthase_SUA5"/>
</dbReference>
<reference evidence="14" key="1">
    <citation type="submission" date="2017-09" db="EMBL/GenBank/DDBJ databases">
        <title>Depth-based differentiation of microbial function through sediment-hosted aquifers and enrichment of novel symbionts in the deep terrestrial subsurface.</title>
        <authorList>
            <person name="Probst A.J."/>
            <person name="Ladd B."/>
            <person name="Jarett J.K."/>
            <person name="Geller-Mcgrath D.E."/>
            <person name="Sieber C.M.K."/>
            <person name="Emerson J.B."/>
            <person name="Anantharaman K."/>
            <person name="Thomas B.C."/>
            <person name="Malmstrom R."/>
            <person name="Stieglmeier M."/>
            <person name="Klingl A."/>
            <person name="Woyke T."/>
            <person name="Ryan C.M."/>
            <person name="Banfield J.F."/>
        </authorList>
    </citation>
    <scope>NUCLEOTIDE SEQUENCE [LARGE SCALE GENOMIC DNA]</scope>
</reference>
<keyword evidence="7" id="KW-0548">Nucleotidyltransferase</keyword>
<dbReference type="NCBIfam" id="TIGR00057">
    <property type="entry name" value="L-threonylcarbamoyladenylate synthase"/>
    <property type="match status" value="1"/>
</dbReference>
<dbReference type="EC" id="2.7.7.87" evidence="3"/>
<comment type="subcellular location">
    <subcellularLocation>
        <location evidence="1">Cytoplasm</location>
    </subcellularLocation>
</comment>
<evidence type="ECO:0000313" key="13">
    <source>
        <dbReference type="EMBL" id="PIZ98454.1"/>
    </source>
</evidence>
<dbReference type="Pfam" id="PF01300">
    <property type="entry name" value="Sua5_yciO_yrdC"/>
    <property type="match status" value="1"/>
</dbReference>
<evidence type="ECO:0000256" key="7">
    <source>
        <dbReference type="ARBA" id="ARBA00022695"/>
    </source>
</evidence>
<keyword evidence="9" id="KW-0067">ATP-binding</keyword>
<dbReference type="PROSITE" id="PS51163">
    <property type="entry name" value="YRDC"/>
    <property type="match status" value="1"/>
</dbReference>
<organism evidence="13 14">
    <name type="scientific">Candidatus Komeilibacteria bacterium CG_4_10_14_0_2_um_filter_37_10</name>
    <dbReference type="NCBI Taxonomy" id="1974470"/>
    <lineage>
        <taxon>Bacteria</taxon>
        <taxon>Candidatus Komeiliibacteriota</taxon>
    </lineage>
</organism>
<evidence type="ECO:0000256" key="3">
    <source>
        <dbReference type="ARBA" id="ARBA00012584"/>
    </source>
</evidence>
<dbReference type="GO" id="GO:0005737">
    <property type="term" value="C:cytoplasm"/>
    <property type="evidence" value="ECO:0007669"/>
    <property type="project" value="UniProtKB-SubCell"/>
</dbReference>
<proteinExistence type="inferred from homology"/>
<evidence type="ECO:0000259" key="12">
    <source>
        <dbReference type="PROSITE" id="PS51163"/>
    </source>
</evidence>
<comment type="similarity">
    <text evidence="2">Belongs to the SUA5 family.</text>
</comment>
<evidence type="ECO:0000256" key="6">
    <source>
        <dbReference type="ARBA" id="ARBA00022694"/>
    </source>
</evidence>
<protein>
    <recommendedName>
        <fullName evidence="10">L-threonylcarbamoyladenylate synthase</fullName>
        <ecNumber evidence="3">2.7.7.87</ecNumber>
    </recommendedName>
    <alternativeName>
        <fullName evidence="10">L-threonylcarbamoyladenylate synthase</fullName>
    </alternativeName>
</protein>
<evidence type="ECO:0000256" key="11">
    <source>
        <dbReference type="ARBA" id="ARBA00048366"/>
    </source>
</evidence>